<evidence type="ECO:0000256" key="1">
    <source>
        <dbReference type="SAM" id="Phobius"/>
    </source>
</evidence>
<gene>
    <name evidence="2" type="ORF">METZ01_LOCUS32185</name>
</gene>
<reference evidence="2" key="1">
    <citation type="submission" date="2018-05" db="EMBL/GenBank/DDBJ databases">
        <authorList>
            <person name="Lanie J.A."/>
            <person name="Ng W.-L."/>
            <person name="Kazmierczak K.M."/>
            <person name="Andrzejewski T.M."/>
            <person name="Davidsen T.M."/>
            <person name="Wayne K.J."/>
            <person name="Tettelin H."/>
            <person name="Glass J.I."/>
            <person name="Rusch D."/>
            <person name="Podicherti R."/>
            <person name="Tsui H.-C.T."/>
            <person name="Winkler M.E."/>
        </authorList>
    </citation>
    <scope>NUCLEOTIDE SEQUENCE</scope>
</reference>
<keyword evidence="1" id="KW-0472">Membrane</keyword>
<keyword evidence="1" id="KW-0812">Transmembrane</keyword>
<proteinExistence type="predicted"/>
<feature type="transmembrane region" description="Helical" evidence="1">
    <location>
        <begin position="20"/>
        <end position="42"/>
    </location>
</feature>
<feature type="transmembrane region" description="Helical" evidence="1">
    <location>
        <begin position="48"/>
        <end position="69"/>
    </location>
</feature>
<dbReference type="EMBL" id="UINC01001383">
    <property type="protein sequence ID" value="SUZ79331.1"/>
    <property type="molecule type" value="Genomic_DNA"/>
</dbReference>
<sequence length="98" mass="11315">MKIFSKESLNNIKKFLENSYIVIFAIICLSIGAVGWIPLFLIMLPYSLVWFLFTELTSSTIVVRVFLLYELFLFKAETISVILKHIFSDVTSLVNVLF</sequence>
<keyword evidence="1" id="KW-1133">Transmembrane helix</keyword>
<dbReference type="AlphaFoldDB" id="A0A381QJ33"/>
<name>A0A381QJ33_9ZZZZ</name>
<evidence type="ECO:0000313" key="2">
    <source>
        <dbReference type="EMBL" id="SUZ79331.1"/>
    </source>
</evidence>
<accession>A0A381QJ33</accession>
<protein>
    <submittedName>
        <fullName evidence="2">Uncharacterized protein</fullName>
    </submittedName>
</protein>
<organism evidence="2">
    <name type="scientific">marine metagenome</name>
    <dbReference type="NCBI Taxonomy" id="408172"/>
    <lineage>
        <taxon>unclassified sequences</taxon>
        <taxon>metagenomes</taxon>
        <taxon>ecological metagenomes</taxon>
    </lineage>
</organism>